<proteinExistence type="predicted"/>
<name>A0A915K8N8_ROMCU</name>
<accession>A0A915K8N8</accession>
<dbReference type="WBParaSite" id="nRc.2.0.1.t35056-RA">
    <property type="protein sequence ID" value="nRc.2.0.1.t35056-RA"/>
    <property type="gene ID" value="nRc.2.0.1.g35056"/>
</dbReference>
<dbReference type="AlphaFoldDB" id="A0A915K8N8"/>
<reference evidence="2" key="1">
    <citation type="submission" date="2022-11" db="UniProtKB">
        <authorList>
            <consortium name="WormBaseParasite"/>
        </authorList>
    </citation>
    <scope>IDENTIFICATION</scope>
</reference>
<protein>
    <submittedName>
        <fullName evidence="2">Uncharacterized protein</fullName>
    </submittedName>
</protein>
<sequence length="76" mass="8580">MINFRGNATNALSEIVTIATQQQKLLDEFKTQMEAMRAQREELSKPNVPKIENIVRPTSSYAQSLKSNKLKNAISD</sequence>
<organism evidence="1 2">
    <name type="scientific">Romanomermis culicivorax</name>
    <name type="common">Nematode worm</name>
    <dbReference type="NCBI Taxonomy" id="13658"/>
    <lineage>
        <taxon>Eukaryota</taxon>
        <taxon>Metazoa</taxon>
        <taxon>Ecdysozoa</taxon>
        <taxon>Nematoda</taxon>
        <taxon>Enoplea</taxon>
        <taxon>Dorylaimia</taxon>
        <taxon>Mermithida</taxon>
        <taxon>Mermithoidea</taxon>
        <taxon>Mermithidae</taxon>
        <taxon>Romanomermis</taxon>
    </lineage>
</organism>
<dbReference type="Proteomes" id="UP000887565">
    <property type="component" value="Unplaced"/>
</dbReference>
<evidence type="ECO:0000313" key="1">
    <source>
        <dbReference type="Proteomes" id="UP000887565"/>
    </source>
</evidence>
<keyword evidence="1" id="KW-1185">Reference proteome</keyword>
<evidence type="ECO:0000313" key="2">
    <source>
        <dbReference type="WBParaSite" id="nRc.2.0.1.t35056-RA"/>
    </source>
</evidence>